<dbReference type="GO" id="GO:0009294">
    <property type="term" value="P:DNA-mediated transformation"/>
    <property type="evidence" value="ECO:0007669"/>
    <property type="project" value="InterPro"/>
</dbReference>
<dbReference type="Gene3D" id="1.10.10.10">
    <property type="entry name" value="Winged helix-like DNA-binding domain superfamily/Winged helix DNA-binding domain"/>
    <property type="match status" value="1"/>
</dbReference>
<evidence type="ECO:0000313" key="4">
    <source>
        <dbReference type="Proteomes" id="UP000780768"/>
    </source>
</evidence>
<organism evidence="3 4">
    <name type="scientific">Megamonas hypermegale</name>
    <dbReference type="NCBI Taxonomy" id="158847"/>
    <lineage>
        <taxon>Bacteria</taxon>
        <taxon>Bacillati</taxon>
        <taxon>Bacillota</taxon>
        <taxon>Negativicutes</taxon>
        <taxon>Selenomonadales</taxon>
        <taxon>Selenomonadaceae</taxon>
        <taxon>Megamonas</taxon>
    </lineage>
</organism>
<proteinExistence type="inferred from homology"/>
<feature type="non-terminal residue" evidence="3">
    <location>
        <position position="1"/>
    </location>
</feature>
<dbReference type="Pfam" id="PF02481">
    <property type="entry name" value="DNA_processg_A"/>
    <property type="match status" value="1"/>
</dbReference>
<dbReference type="PANTHER" id="PTHR43022:SF1">
    <property type="entry name" value="PROTEIN SMF"/>
    <property type="match status" value="1"/>
</dbReference>
<dbReference type="PANTHER" id="PTHR43022">
    <property type="entry name" value="PROTEIN SMF"/>
    <property type="match status" value="1"/>
</dbReference>
<comment type="similarity">
    <text evidence="1">Belongs to the DprA/Smf family.</text>
</comment>
<comment type="caution">
    <text evidence="3">The sequence shown here is derived from an EMBL/GenBank/DDBJ whole genome shotgun (WGS) entry which is preliminary data.</text>
</comment>
<dbReference type="Gene3D" id="3.40.50.450">
    <property type="match status" value="1"/>
</dbReference>
<evidence type="ECO:0000313" key="3">
    <source>
        <dbReference type="EMBL" id="HJF84203.1"/>
    </source>
</evidence>
<name>A0A921HL78_9FIRM</name>
<gene>
    <name evidence="3" type="ORF">K8V65_00850</name>
</gene>
<feature type="domain" description="Smf/DprA SLOG" evidence="2">
    <location>
        <begin position="1"/>
        <end position="34"/>
    </location>
</feature>
<dbReference type="InterPro" id="IPR036388">
    <property type="entry name" value="WH-like_DNA-bd_sf"/>
</dbReference>
<reference evidence="3" key="2">
    <citation type="submission" date="2021-09" db="EMBL/GenBank/DDBJ databases">
        <authorList>
            <person name="Gilroy R."/>
        </authorList>
    </citation>
    <scope>NUCLEOTIDE SEQUENCE</scope>
    <source>
        <strain evidence="3">7318</strain>
    </source>
</reference>
<evidence type="ECO:0000259" key="2">
    <source>
        <dbReference type="Pfam" id="PF02481"/>
    </source>
</evidence>
<dbReference type="InterPro" id="IPR057666">
    <property type="entry name" value="DrpA_SLOG"/>
</dbReference>
<accession>A0A921HL78</accession>
<protein>
    <submittedName>
        <fullName evidence="3">DNA-protecting protein DprA</fullName>
    </submittedName>
</protein>
<sequence length="112" mass="12794">VPGNIYSLKSQGCHKLIQQGAKLVTSAQDIMDEYRSFSVKSVKEAELPSMTAEEKAIYDYLSLTEPKCTDEIIYKLRIDVSNIAFILLQMKIKGLIKETSPNFYIRQQRCVE</sequence>
<dbReference type="InterPro" id="IPR003488">
    <property type="entry name" value="DprA"/>
</dbReference>
<evidence type="ECO:0000256" key="1">
    <source>
        <dbReference type="ARBA" id="ARBA00006525"/>
    </source>
</evidence>
<dbReference type="EMBL" id="DYVR01000023">
    <property type="protein sequence ID" value="HJF84203.1"/>
    <property type="molecule type" value="Genomic_DNA"/>
</dbReference>
<dbReference type="AlphaFoldDB" id="A0A921HL78"/>
<dbReference type="Proteomes" id="UP000780768">
    <property type="component" value="Unassembled WGS sequence"/>
</dbReference>
<reference evidence="3" key="1">
    <citation type="journal article" date="2021" name="PeerJ">
        <title>Extensive microbial diversity within the chicken gut microbiome revealed by metagenomics and culture.</title>
        <authorList>
            <person name="Gilroy R."/>
            <person name="Ravi A."/>
            <person name="Getino M."/>
            <person name="Pursley I."/>
            <person name="Horton D.L."/>
            <person name="Alikhan N.F."/>
            <person name="Baker D."/>
            <person name="Gharbi K."/>
            <person name="Hall N."/>
            <person name="Watson M."/>
            <person name="Adriaenssens E.M."/>
            <person name="Foster-Nyarko E."/>
            <person name="Jarju S."/>
            <person name="Secka A."/>
            <person name="Antonio M."/>
            <person name="Oren A."/>
            <person name="Chaudhuri R.R."/>
            <person name="La Ragione R."/>
            <person name="Hildebrand F."/>
            <person name="Pallen M.J."/>
        </authorList>
    </citation>
    <scope>NUCLEOTIDE SEQUENCE</scope>
    <source>
        <strain evidence="3">7318</strain>
    </source>
</reference>